<dbReference type="InterPro" id="IPR005828">
    <property type="entry name" value="MFS_sugar_transport-like"/>
</dbReference>
<dbReference type="PROSITE" id="PS50850">
    <property type="entry name" value="MFS"/>
    <property type="match status" value="1"/>
</dbReference>
<sequence>MSTLNIDDGMTLPPSDSTPVRSVSDVARLINSSTRKNSYARWIVFLALGGVFLDAYDLTTLSYGIDDVVKEFGLTPVITGLVTSSIMIGTIAGNLLGGWLTDKYGRYSVFMADMLFFVVSAIAAGLAPNVWVLIGARFLMGIGVGIDLPVAMAYLAEFSKFSGKGNKAARLAAWCPMWYAASSACFFIIFALYFLLPAEHADWLWRASLLFGAVPALLIIAVRSKFMNESPLWAANQGDLKGAARILRDAYGITAHAAEPDGQAPVKPTPPRVSFRVLFQKPYRERTLVTAVMNICISFEYTAIAFFLPSILARFLGAGVFETLSASLGLNALFAFTGGLLGMRLAWKYPSRHVAIAGFGLQFIALISLALVGHPTAAAGVGFAILMLGLWLFAEGFGPGAQMMIYPALSYPTHIRATGVGFGRSLSGVGSALALFILPILQAAFGTNMFWIVSLAAIIPIIFLLAVRFEPTRQDIDDPAENGDAHV</sequence>
<feature type="domain" description="Major facilitator superfamily (MFS) profile" evidence="6">
    <location>
        <begin position="43"/>
        <end position="472"/>
    </location>
</feature>
<feature type="transmembrane region" description="Helical" evidence="5">
    <location>
        <begin position="328"/>
        <end position="347"/>
    </location>
</feature>
<organism evidence="7 8">
    <name type="scientific">Erwinia persicina</name>
    <dbReference type="NCBI Taxonomy" id="55211"/>
    <lineage>
        <taxon>Bacteria</taxon>
        <taxon>Pseudomonadati</taxon>
        <taxon>Pseudomonadota</taxon>
        <taxon>Gammaproteobacteria</taxon>
        <taxon>Enterobacterales</taxon>
        <taxon>Erwiniaceae</taxon>
        <taxon>Erwinia</taxon>
    </lineage>
</organism>
<gene>
    <name evidence="7" type="ORF">EpCFBP13511_01935</name>
</gene>
<name>A0A4U3FQI4_9GAMM</name>
<dbReference type="RefSeq" id="WP_137268589.1">
    <property type="nucleotide sequence ID" value="NZ_CP082141.1"/>
</dbReference>
<feature type="transmembrane region" description="Helical" evidence="5">
    <location>
        <begin position="177"/>
        <end position="197"/>
    </location>
</feature>
<evidence type="ECO:0000259" key="6">
    <source>
        <dbReference type="PROSITE" id="PS50850"/>
    </source>
</evidence>
<dbReference type="AlphaFoldDB" id="A0A4U3FQI4"/>
<comment type="caution">
    <text evidence="7">The sequence shown here is derived from an EMBL/GenBank/DDBJ whole genome shotgun (WGS) entry which is preliminary data.</text>
</comment>
<evidence type="ECO:0000256" key="5">
    <source>
        <dbReference type="SAM" id="Phobius"/>
    </source>
</evidence>
<dbReference type="STRING" id="1219360.GCA_001571305_00855"/>
<evidence type="ECO:0000256" key="4">
    <source>
        <dbReference type="ARBA" id="ARBA00023136"/>
    </source>
</evidence>
<feature type="transmembrane region" description="Helical" evidence="5">
    <location>
        <begin position="109"/>
        <end position="128"/>
    </location>
</feature>
<feature type="transmembrane region" description="Helical" evidence="5">
    <location>
        <begin position="39"/>
        <end position="56"/>
    </location>
</feature>
<feature type="transmembrane region" description="Helical" evidence="5">
    <location>
        <begin position="426"/>
        <end position="444"/>
    </location>
</feature>
<proteinExistence type="predicted"/>
<feature type="transmembrane region" description="Helical" evidence="5">
    <location>
        <begin position="377"/>
        <end position="394"/>
    </location>
</feature>
<dbReference type="GO" id="GO:0046943">
    <property type="term" value="F:carboxylic acid transmembrane transporter activity"/>
    <property type="evidence" value="ECO:0007669"/>
    <property type="project" value="TreeGrafter"/>
</dbReference>
<dbReference type="Pfam" id="PF00083">
    <property type="entry name" value="Sugar_tr"/>
    <property type="match status" value="1"/>
</dbReference>
<evidence type="ECO:0000256" key="2">
    <source>
        <dbReference type="ARBA" id="ARBA00022692"/>
    </source>
</evidence>
<keyword evidence="2 5" id="KW-0812">Transmembrane</keyword>
<dbReference type="InterPro" id="IPR036259">
    <property type="entry name" value="MFS_trans_sf"/>
</dbReference>
<evidence type="ECO:0000313" key="8">
    <source>
        <dbReference type="Proteomes" id="UP000306393"/>
    </source>
</evidence>
<feature type="transmembrane region" description="Helical" evidence="5">
    <location>
        <begin position="354"/>
        <end position="371"/>
    </location>
</feature>
<comment type="subcellular location">
    <subcellularLocation>
        <location evidence="1">Membrane</location>
        <topology evidence="1">Multi-pass membrane protein</topology>
    </subcellularLocation>
</comment>
<feature type="transmembrane region" description="Helical" evidence="5">
    <location>
        <begin position="203"/>
        <end position="222"/>
    </location>
</feature>
<feature type="transmembrane region" description="Helical" evidence="5">
    <location>
        <begin position="288"/>
        <end position="308"/>
    </location>
</feature>
<keyword evidence="3 5" id="KW-1133">Transmembrane helix</keyword>
<evidence type="ECO:0000313" key="7">
    <source>
        <dbReference type="EMBL" id="TKJ95139.1"/>
    </source>
</evidence>
<dbReference type="EMBL" id="QGAC01000001">
    <property type="protein sequence ID" value="TKJ95139.1"/>
    <property type="molecule type" value="Genomic_DNA"/>
</dbReference>
<dbReference type="Gene3D" id="1.20.1250.20">
    <property type="entry name" value="MFS general substrate transporter like domains"/>
    <property type="match status" value="1"/>
</dbReference>
<feature type="transmembrane region" description="Helical" evidence="5">
    <location>
        <begin position="76"/>
        <end position="97"/>
    </location>
</feature>
<dbReference type="OrthoDB" id="3252866at2"/>
<dbReference type="Proteomes" id="UP000306393">
    <property type="component" value="Unassembled WGS sequence"/>
</dbReference>
<accession>A0A4U3FQI4</accession>
<dbReference type="PANTHER" id="PTHR23508">
    <property type="entry name" value="CARBOXYLIC ACID TRANSPORTER PROTEIN HOMOLOG"/>
    <property type="match status" value="1"/>
</dbReference>
<dbReference type="InterPro" id="IPR020846">
    <property type="entry name" value="MFS_dom"/>
</dbReference>
<feature type="transmembrane region" description="Helical" evidence="5">
    <location>
        <begin position="134"/>
        <end position="156"/>
    </location>
</feature>
<dbReference type="GO" id="GO:0005886">
    <property type="term" value="C:plasma membrane"/>
    <property type="evidence" value="ECO:0007669"/>
    <property type="project" value="TreeGrafter"/>
</dbReference>
<evidence type="ECO:0000256" key="1">
    <source>
        <dbReference type="ARBA" id="ARBA00004141"/>
    </source>
</evidence>
<dbReference type="CDD" id="cd17316">
    <property type="entry name" value="MFS_SV2_like"/>
    <property type="match status" value="1"/>
</dbReference>
<reference evidence="7 8" key="1">
    <citation type="journal article" date="2019" name="Sci. Rep.">
        <title>Differences in resource use lead to coexistence of seed-transmitted microbial populations.</title>
        <authorList>
            <person name="Torres-Cortes G."/>
            <person name="Garcia B.J."/>
            <person name="Compant S."/>
            <person name="Rezki S."/>
            <person name="Jones P."/>
            <person name="Preveaux A."/>
            <person name="Briand M."/>
            <person name="Roulet A."/>
            <person name="Bouchez O."/>
            <person name="Jacobson D."/>
            <person name="Barret M."/>
        </authorList>
    </citation>
    <scope>NUCLEOTIDE SEQUENCE [LARGE SCALE GENOMIC DNA]</scope>
    <source>
        <strain evidence="7 8">CFBP13511</strain>
    </source>
</reference>
<dbReference type="PANTHER" id="PTHR23508:SF10">
    <property type="entry name" value="CARBOXYLIC ACID TRANSPORTER PROTEIN HOMOLOG"/>
    <property type="match status" value="1"/>
</dbReference>
<feature type="transmembrane region" description="Helical" evidence="5">
    <location>
        <begin position="450"/>
        <end position="467"/>
    </location>
</feature>
<dbReference type="SUPFAM" id="SSF103473">
    <property type="entry name" value="MFS general substrate transporter"/>
    <property type="match status" value="1"/>
</dbReference>
<keyword evidence="4 5" id="KW-0472">Membrane</keyword>
<protein>
    <submittedName>
        <fullName evidence="7">MFS transporter</fullName>
    </submittedName>
</protein>
<dbReference type="GeneID" id="67476819"/>
<evidence type="ECO:0000256" key="3">
    <source>
        <dbReference type="ARBA" id="ARBA00022989"/>
    </source>
</evidence>